<feature type="region of interest" description="Disordered" evidence="3">
    <location>
        <begin position="366"/>
        <end position="408"/>
    </location>
</feature>
<feature type="domain" description="LIM interaction" evidence="4">
    <location>
        <begin position="445"/>
        <end position="484"/>
    </location>
</feature>
<dbReference type="PROSITE" id="PS51957">
    <property type="entry name" value="LID"/>
    <property type="match status" value="1"/>
</dbReference>
<dbReference type="PANTHER" id="PTHR10378">
    <property type="entry name" value="LIM DOMAIN-BINDING PROTEIN"/>
    <property type="match status" value="1"/>
</dbReference>
<protein>
    <recommendedName>
        <fullName evidence="4">LIM interaction domain-containing protein</fullName>
    </recommendedName>
</protein>
<dbReference type="Proteomes" id="UP001152747">
    <property type="component" value="Unassembled WGS sequence"/>
</dbReference>
<dbReference type="Gene3D" id="2.10.110.10">
    <property type="entry name" value="Cysteine Rich Protein"/>
    <property type="match status" value="1"/>
</dbReference>
<comment type="similarity">
    <text evidence="1 2">Belongs to the LDB family.</text>
</comment>
<evidence type="ECO:0000256" key="3">
    <source>
        <dbReference type="SAM" id="MobiDB-lite"/>
    </source>
</evidence>
<evidence type="ECO:0000256" key="2">
    <source>
        <dbReference type="PROSITE-ProRule" id="PRU01302"/>
    </source>
</evidence>
<proteinExistence type="inferred from homology"/>
<dbReference type="AlphaFoldDB" id="A0A9P1NCL6"/>
<comment type="caution">
    <text evidence="5">The sequence shown here is derived from an EMBL/GenBank/DDBJ whole genome shotgun (WGS) entry which is preliminary data.</text>
</comment>
<feature type="compositionally biased region" description="Low complexity" evidence="3">
    <location>
        <begin position="398"/>
        <end position="408"/>
    </location>
</feature>
<dbReference type="EMBL" id="CANHGI010000006">
    <property type="protein sequence ID" value="CAI5456103.1"/>
    <property type="molecule type" value="Genomic_DNA"/>
</dbReference>
<dbReference type="Pfam" id="PF17916">
    <property type="entry name" value="LID"/>
    <property type="match status" value="1"/>
</dbReference>
<organism evidence="5 6">
    <name type="scientific">Caenorhabditis angaria</name>
    <dbReference type="NCBI Taxonomy" id="860376"/>
    <lineage>
        <taxon>Eukaryota</taxon>
        <taxon>Metazoa</taxon>
        <taxon>Ecdysozoa</taxon>
        <taxon>Nematoda</taxon>
        <taxon>Chromadorea</taxon>
        <taxon>Rhabditida</taxon>
        <taxon>Rhabditina</taxon>
        <taxon>Rhabditomorpha</taxon>
        <taxon>Rhabditoidea</taxon>
        <taxon>Rhabditidae</taxon>
        <taxon>Peloderinae</taxon>
        <taxon>Caenorhabditis</taxon>
    </lineage>
</organism>
<dbReference type="InterPro" id="IPR029005">
    <property type="entry name" value="LIM-bd/SEUSS"/>
</dbReference>
<reference evidence="5" key="1">
    <citation type="submission" date="2022-11" db="EMBL/GenBank/DDBJ databases">
        <authorList>
            <person name="Kikuchi T."/>
        </authorList>
    </citation>
    <scope>NUCLEOTIDE SEQUENCE</scope>
    <source>
        <strain evidence="5">PS1010</strain>
    </source>
</reference>
<evidence type="ECO:0000256" key="1">
    <source>
        <dbReference type="ARBA" id="ARBA00006928"/>
    </source>
</evidence>
<dbReference type="GO" id="GO:0030274">
    <property type="term" value="F:LIM domain binding"/>
    <property type="evidence" value="ECO:0007669"/>
    <property type="project" value="UniProtKB-UniRule"/>
</dbReference>
<dbReference type="OrthoDB" id="774557at2759"/>
<evidence type="ECO:0000313" key="5">
    <source>
        <dbReference type="EMBL" id="CAI5456103.1"/>
    </source>
</evidence>
<dbReference type="Pfam" id="PF01803">
    <property type="entry name" value="LIM_bind"/>
    <property type="match status" value="1"/>
</dbReference>
<feature type="region of interest" description="Disordered" evidence="3">
    <location>
        <begin position="1"/>
        <end position="60"/>
    </location>
</feature>
<gene>
    <name evidence="5" type="ORF">CAMP_LOCUS18740</name>
</gene>
<feature type="compositionally biased region" description="Basic and acidic residues" evidence="3">
    <location>
        <begin position="24"/>
        <end position="33"/>
    </location>
</feature>
<name>A0A9P1NCL6_9PELO</name>
<evidence type="ECO:0000313" key="6">
    <source>
        <dbReference type="Proteomes" id="UP001152747"/>
    </source>
</evidence>
<accession>A0A9P1NCL6</accession>
<keyword evidence="6" id="KW-1185">Reference proteome</keyword>
<sequence length="585" mass="65245">MPRRKAVDGAPPAPKAPRSRKKKVNPEENKPPDAYDPSMMHPNGYMDGPPPHGMEGSAGGYGPPYGDYGAAPPYHPSYGAPPPFGSPEPANSPYIMPQQSNTPQPQMIMRPMPPPQQHTPNQLGPAPSALEFRIHEMNRRLYIFSSTGISESDHQQWWDAFSHEFFDDDCKLWFVIGDDATPIQEREKYCVGRNTVPRFFRSIFDSGMRELLYVLRGPSRECQSPGGFPAYENESVLQVTKFDSPAHTEINTECRLYVEFTPYDEVLNYRIRAWTLEMKQCDEFIYSDIKQEYERIDGGNPDRRQSTKMGFFKNTVSLMSLARILEPMQMIMSSAKSNGISWGSDPRDLMKRTLFYHYNETQRKNAEAVRQQMSAPTMIMPPAEPEKPKPVRKRQRKPAANAKAKKTAAANAAAAAAANASPAPSAQQYQPNPMAQSFSAMGYQDVMVVGEPSMMGGDFGDEDERTISRVENTQYDPNAIQMHQMNQGPPPQQMNGPPGGMGGPMGPPQNQMGGGIMGQSIGGMPPPMTNQMVPPMHQMPMNAAMLGGGDKLKILLIPVIFKHKLAAFNAIKPIQQRYHDRLTYL</sequence>
<evidence type="ECO:0000259" key="4">
    <source>
        <dbReference type="PROSITE" id="PS51957"/>
    </source>
</evidence>
<dbReference type="InterPro" id="IPR041363">
    <property type="entry name" value="LID"/>
</dbReference>